<organism evidence="1 2">
    <name type="scientific">Reticulomyxa filosa</name>
    <dbReference type="NCBI Taxonomy" id="46433"/>
    <lineage>
        <taxon>Eukaryota</taxon>
        <taxon>Sar</taxon>
        <taxon>Rhizaria</taxon>
        <taxon>Retaria</taxon>
        <taxon>Foraminifera</taxon>
        <taxon>Monothalamids</taxon>
        <taxon>Reticulomyxidae</taxon>
        <taxon>Reticulomyxa</taxon>
    </lineage>
</organism>
<gene>
    <name evidence="1" type="ORF">RFI_13654</name>
</gene>
<evidence type="ECO:0000313" key="1">
    <source>
        <dbReference type="EMBL" id="ETO23526.1"/>
    </source>
</evidence>
<protein>
    <submittedName>
        <fullName evidence="1">Uncharacterized protein</fullName>
    </submittedName>
</protein>
<keyword evidence="2" id="KW-1185">Reference proteome</keyword>
<dbReference type="EMBL" id="ASPP01009874">
    <property type="protein sequence ID" value="ETO23526.1"/>
    <property type="molecule type" value="Genomic_DNA"/>
</dbReference>
<name>X6NBY3_RETFI</name>
<comment type="caution">
    <text evidence="1">The sequence shown here is derived from an EMBL/GenBank/DDBJ whole genome shotgun (WGS) entry which is preliminary data.</text>
</comment>
<accession>X6NBY3</accession>
<reference evidence="1 2" key="1">
    <citation type="journal article" date="2013" name="Curr. Biol.">
        <title>The Genome of the Foraminiferan Reticulomyxa filosa.</title>
        <authorList>
            <person name="Glockner G."/>
            <person name="Hulsmann N."/>
            <person name="Schleicher M."/>
            <person name="Noegel A.A."/>
            <person name="Eichinger L."/>
            <person name="Gallinger C."/>
            <person name="Pawlowski J."/>
            <person name="Sierra R."/>
            <person name="Euteneuer U."/>
            <person name="Pillet L."/>
            <person name="Moustafa A."/>
            <person name="Platzer M."/>
            <person name="Groth M."/>
            <person name="Szafranski K."/>
            <person name="Schliwa M."/>
        </authorList>
    </citation>
    <scope>NUCLEOTIDE SEQUENCE [LARGE SCALE GENOMIC DNA]</scope>
</reference>
<dbReference type="AlphaFoldDB" id="X6NBY3"/>
<proteinExistence type="predicted"/>
<dbReference type="Proteomes" id="UP000023152">
    <property type="component" value="Unassembled WGS sequence"/>
</dbReference>
<sequence length="129" mass="15179">MYIHSRSIANTVWGFNYQQVDKKLIEEHCREMHHEPENKDKLLFTRKRDRIAFGSVAVDYIQDKEQEEISKDETPAQWRDRQCQVFGSIQRIEICKIIGVMNSTVYNTVNDITVDSIGTKNVIKIINNY</sequence>
<evidence type="ECO:0000313" key="2">
    <source>
        <dbReference type="Proteomes" id="UP000023152"/>
    </source>
</evidence>